<dbReference type="OrthoDB" id="7701360at2759"/>
<keyword evidence="4" id="KW-1185">Reference proteome</keyword>
<protein>
    <submittedName>
        <fullName evidence="3">Uncharacterized protein</fullName>
    </submittedName>
</protein>
<evidence type="ECO:0000256" key="1">
    <source>
        <dbReference type="SAM" id="MobiDB-lite"/>
    </source>
</evidence>
<evidence type="ECO:0000313" key="4">
    <source>
        <dbReference type="Proteomes" id="UP001153714"/>
    </source>
</evidence>
<feature type="region of interest" description="Disordered" evidence="1">
    <location>
        <begin position="330"/>
        <end position="358"/>
    </location>
</feature>
<dbReference type="Proteomes" id="UP001153714">
    <property type="component" value="Chromosome 4"/>
</dbReference>
<organism evidence="3 4">
    <name type="scientific">Diatraea saccharalis</name>
    <name type="common">sugarcane borer</name>
    <dbReference type="NCBI Taxonomy" id="40085"/>
    <lineage>
        <taxon>Eukaryota</taxon>
        <taxon>Metazoa</taxon>
        <taxon>Ecdysozoa</taxon>
        <taxon>Arthropoda</taxon>
        <taxon>Hexapoda</taxon>
        <taxon>Insecta</taxon>
        <taxon>Pterygota</taxon>
        <taxon>Neoptera</taxon>
        <taxon>Endopterygota</taxon>
        <taxon>Lepidoptera</taxon>
        <taxon>Glossata</taxon>
        <taxon>Ditrysia</taxon>
        <taxon>Pyraloidea</taxon>
        <taxon>Crambidae</taxon>
        <taxon>Crambinae</taxon>
        <taxon>Diatraea</taxon>
    </lineage>
</organism>
<proteinExistence type="predicted"/>
<accession>A0A9N9WG96</accession>
<evidence type="ECO:0000313" key="3">
    <source>
        <dbReference type="EMBL" id="CAG9791771.1"/>
    </source>
</evidence>
<feature type="signal peptide" evidence="2">
    <location>
        <begin position="1"/>
        <end position="19"/>
    </location>
</feature>
<feature type="compositionally biased region" description="Basic and acidic residues" evidence="1">
    <location>
        <begin position="64"/>
        <end position="83"/>
    </location>
</feature>
<evidence type="ECO:0000256" key="2">
    <source>
        <dbReference type="SAM" id="SignalP"/>
    </source>
</evidence>
<feature type="chain" id="PRO_5040140818" evidence="2">
    <location>
        <begin position="20"/>
        <end position="418"/>
    </location>
</feature>
<feature type="region of interest" description="Disordered" evidence="1">
    <location>
        <begin position="23"/>
        <end position="114"/>
    </location>
</feature>
<dbReference type="EMBL" id="OU893335">
    <property type="protein sequence ID" value="CAG9791771.1"/>
    <property type="molecule type" value="Genomic_DNA"/>
</dbReference>
<gene>
    <name evidence="3" type="ORF">DIATSA_LOCUS9362</name>
</gene>
<reference evidence="3" key="1">
    <citation type="submission" date="2021-12" db="EMBL/GenBank/DDBJ databases">
        <authorList>
            <person name="King R."/>
        </authorList>
    </citation>
    <scope>NUCLEOTIDE SEQUENCE</scope>
</reference>
<reference evidence="3" key="2">
    <citation type="submission" date="2022-10" db="EMBL/GenBank/DDBJ databases">
        <authorList>
            <consortium name="ENA_rothamsted_submissions"/>
            <consortium name="culmorum"/>
            <person name="King R."/>
        </authorList>
    </citation>
    <scope>NUCLEOTIDE SEQUENCE</scope>
</reference>
<name>A0A9N9WG96_9NEOP</name>
<sequence length="418" mass="46540">MRAVWWSVAALALLAVTSALRTTQVEGAPKSSRRLPAPITSDSPTETSEPPDGKYTIKPRTSRRREDVPLREVRTRTRSKLTDRPNASSEAPKAIGRNERYDSRRTQSRSRSRNVNIEKNATVTNTERNIRNRNRQNVQITTTTSLPEVSSPIIDETKIEVINSNLQDLEKVSPSDDVIQSISRNNQFKRRSSTSSTIQTSDKLVPQRVRGRINTRPIARSLDLDGTTNAIIDPEKEITTARSVDLRNSRKLRYKTRLSETDSNLTGEGLKAQNNVIKSSQNEDNVASQPEMQVSAAGVVENSISQQSTESLPEKTVIKIKKGIRRPISSRGKINFKPSLESAKKPSDEISDDDNYPESFKALIQAKNASTQTSSPRGESLSVKASQKVYKTYTASSQSTNTGPGLNKYTRVMLHFSE</sequence>
<dbReference type="AlphaFoldDB" id="A0A9N9WG96"/>
<feature type="compositionally biased region" description="Basic and acidic residues" evidence="1">
    <location>
        <begin position="96"/>
        <end position="105"/>
    </location>
</feature>
<keyword evidence="2" id="KW-0732">Signal</keyword>